<comment type="caution">
    <text evidence="3">The sequence shown here is derived from an EMBL/GenBank/DDBJ whole genome shotgun (WGS) entry which is preliminary data.</text>
</comment>
<dbReference type="PANTHER" id="PTHR43000">
    <property type="entry name" value="DTDP-D-GLUCOSE 4,6-DEHYDRATASE-RELATED"/>
    <property type="match status" value="1"/>
</dbReference>
<comment type="similarity">
    <text evidence="1">Belongs to the NAD(P)-dependent epimerase/dehydratase family.</text>
</comment>
<reference evidence="3 4" key="1">
    <citation type="journal article" date="2019" name="Int. J. Syst. Evol. Microbiol.">
        <title>The Global Catalogue of Microorganisms (GCM) 10K type strain sequencing project: providing services to taxonomists for standard genome sequencing and annotation.</title>
        <authorList>
            <consortium name="The Broad Institute Genomics Platform"/>
            <consortium name="The Broad Institute Genome Sequencing Center for Infectious Disease"/>
            <person name="Wu L."/>
            <person name="Ma J."/>
        </authorList>
    </citation>
    <scope>NUCLEOTIDE SEQUENCE [LARGE SCALE GENOMIC DNA]</scope>
    <source>
        <strain evidence="3 4">DT72</strain>
    </source>
</reference>
<evidence type="ECO:0000313" key="4">
    <source>
        <dbReference type="Proteomes" id="UP001596407"/>
    </source>
</evidence>
<evidence type="ECO:0000259" key="2">
    <source>
        <dbReference type="Pfam" id="PF01370"/>
    </source>
</evidence>
<protein>
    <submittedName>
        <fullName evidence="3">NAD-dependent epimerase/dehydratase family protein</fullName>
    </submittedName>
</protein>
<dbReference type="InterPro" id="IPR036291">
    <property type="entry name" value="NAD(P)-bd_dom_sf"/>
</dbReference>
<keyword evidence="4" id="KW-1185">Reference proteome</keyword>
<proteinExistence type="inferred from homology"/>
<organism evidence="3 4">
    <name type="scientific">Halorussus caseinilyticus</name>
    <dbReference type="NCBI Taxonomy" id="3034025"/>
    <lineage>
        <taxon>Archaea</taxon>
        <taxon>Methanobacteriati</taxon>
        <taxon>Methanobacteriota</taxon>
        <taxon>Stenosarchaea group</taxon>
        <taxon>Halobacteria</taxon>
        <taxon>Halobacteriales</taxon>
        <taxon>Haladaptataceae</taxon>
        <taxon>Halorussus</taxon>
    </lineage>
</organism>
<dbReference type="InterPro" id="IPR001509">
    <property type="entry name" value="Epimerase_deHydtase"/>
</dbReference>
<dbReference type="Pfam" id="PF01370">
    <property type="entry name" value="Epimerase"/>
    <property type="match status" value="1"/>
</dbReference>
<dbReference type="RefSeq" id="WP_276280089.1">
    <property type="nucleotide sequence ID" value="NZ_CP119809.1"/>
</dbReference>
<evidence type="ECO:0000256" key="1">
    <source>
        <dbReference type="ARBA" id="ARBA00007637"/>
    </source>
</evidence>
<dbReference type="SUPFAM" id="SSF51735">
    <property type="entry name" value="NAD(P)-binding Rossmann-fold domains"/>
    <property type="match status" value="1"/>
</dbReference>
<accession>A0ABD5WV07</accession>
<sequence>MSFWRDETVLVTGAAGFVGAHLASDLESRGATVVATDIDTVPAERDLNTESDRLDFEILDVRDRESIESLFADYDFDLVYHLAAESLVGDAKADPTRAFSTNVEGTWNVLDVVRESEGVSDGVVVASSDKAYGPMENPPYTEDTALTPDAPYSVSKMAADRIARTYHTSYDVPVTVTRCSNIYGPGDLNFSRIVPGTIRKYLDDEAPVIRSDGSPTRDYLYIDDAVSAYRTLGRQNRSVAGEAFNFGTGTGTSVLELVSLVGDVMGKDDLEPVVKGTAEGHITHQRVDAEKAEQSLDWRPETSLEDGLGRTAQWYEDRLE</sequence>
<dbReference type="GeneID" id="79304702"/>
<gene>
    <name evidence="3" type="ORF">ACFQJ6_19465</name>
</gene>
<feature type="domain" description="NAD-dependent epimerase/dehydratase" evidence="2">
    <location>
        <begin position="9"/>
        <end position="247"/>
    </location>
</feature>
<dbReference type="Gene3D" id="3.40.50.720">
    <property type="entry name" value="NAD(P)-binding Rossmann-like Domain"/>
    <property type="match status" value="1"/>
</dbReference>
<dbReference type="Proteomes" id="UP001596407">
    <property type="component" value="Unassembled WGS sequence"/>
</dbReference>
<dbReference type="AlphaFoldDB" id="A0ABD5WV07"/>
<dbReference type="EMBL" id="JBHSZH010000005">
    <property type="protein sequence ID" value="MFC7081944.1"/>
    <property type="molecule type" value="Genomic_DNA"/>
</dbReference>
<name>A0ABD5WV07_9EURY</name>
<evidence type="ECO:0000313" key="3">
    <source>
        <dbReference type="EMBL" id="MFC7081944.1"/>
    </source>
</evidence>